<accession>A0A7G9GTD5</accession>
<keyword evidence="1" id="KW-0378">Hydrolase</keyword>
<dbReference type="KEGG" id="ehn:H9Q80_09065"/>
<dbReference type="SMART" id="SM00646">
    <property type="entry name" value="Ami_3"/>
    <property type="match status" value="1"/>
</dbReference>
<organism evidence="3 4">
    <name type="scientific">[Eubacterium] hominis</name>
    <dbReference type="NCBI Taxonomy" id="2764325"/>
    <lineage>
        <taxon>Bacteria</taxon>
        <taxon>Bacillati</taxon>
        <taxon>Bacillota</taxon>
        <taxon>Erysipelotrichia</taxon>
        <taxon>Erysipelotrichales</taxon>
        <taxon>Erysipelotrichaceae</taxon>
        <taxon>Amedibacillus</taxon>
    </lineage>
</organism>
<gene>
    <name evidence="3" type="ORF">H9Q80_09065</name>
</gene>
<dbReference type="SUPFAM" id="SSF53187">
    <property type="entry name" value="Zn-dependent exopeptidases"/>
    <property type="match status" value="1"/>
</dbReference>
<dbReference type="PANTHER" id="PTHR30404:SF0">
    <property type="entry name" value="N-ACETYLMURAMOYL-L-ALANINE AMIDASE AMIC"/>
    <property type="match status" value="1"/>
</dbReference>
<proteinExistence type="predicted"/>
<dbReference type="GO" id="GO:0030288">
    <property type="term" value="C:outer membrane-bounded periplasmic space"/>
    <property type="evidence" value="ECO:0007669"/>
    <property type="project" value="TreeGrafter"/>
</dbReference>
<dbReference type="AlphaFoldDB" id="A0A7G9GTD5"/>
<dbReference type="Gene3D" id="3.40.630.40">
    <property type="entry name" value="Zn-dependent exopeptidases"/>
    <property type="match status" value="1"/>
</dbReference>
<evidence type="ECO:0000256" key="1">
    <source>
        <dbReference type="ARBA" id="ARBA00022801"/>
    </source>
</evidence>
<reference evidence="3 4" key="1">
    <citation type="submission" date="2020-08" db="EMBL/GenBank/DDBJ databases">
        <authorList>
            <person name="Liu C."/>
            <person name="Sun Q."/>
        </authorList>
    </citation>
    <scope>NUCLEOTIDE SEQUENCE [LARGE SCALE GENOMIC DNA]</scope>
    <source>
        <strain evidence="3 4">NSJ-61</strain>
    </source>
</reference>
<evidence type="ECO:0000259" key="2">
    <source>
        <dbReference type="SMART" id="SM00646"/>
    </source>
</evidence>
<evidence type="ECO:0000313" key="3">
    <source>
        <dbReference type="EMBL" id="QNM14067.1"/>
    </source>
</evidence>
<evidence type="ECO:0000313" key="4">
    <source>
        <dbReference type="Proteomes" id="UP000515856"/>
    </source>
</evidence>
<dbReference type="PANTHER" id="PTHR30404">
    <property type="entry name" value="N-ACETYLMURAMOYL-L-ALANINE AMIDASE"/>
    <property type="match status" value="1"/>
</dbReference>
<dbReference type="RefSeq" id="WP_117518312.1">
    <property type="nucleotide sequence ID" value="NZ_CP060636.1"/>
</dbReference>
<protein>
    <submittedName>
        <fullName evidence="3">N-acetylmuramoyl-L-alanine amidase</fullName>
    </submittedName>
</protein>
<dbReference type="Proteomes" id="UP000515856">
    <property type="component" value="Chromosome"/>
</dbReference>
<dbReference type="InterPro" id="IPR050695">
    <property type="entry name" value="N-acetylmuramoyl_amidase_3"/>
</dbReference>
<keyword evidence="4" id="KW-1185">Reference proteome</keyword>
<dbReference type="Pfam" id="PF01520">
    <property type="entry name" value="Amidase_3"/>
    <property type="match status" value="1"/>
</dbReference>
<dbReference type="GO" id="GO:0008745">
    <property type="term" value="F:N-acetylmuramoyl-L-alanine amidase activity"/>
    <property type="evidence" value="ECO:0007669"/>
    <property type="project" value="InterPro"/>
</dbReference>
<dbReference type="GO" id="GO:0009253">
    <property type="term" value="P:peptidoglycan catabolic process"/>
    <property type="evidence" value="ECO:0007669"/>
    <property type="project" value="InterPro"/>
</dbReference>
<sequence>MKRKHYILGIAMIATILASACMLSHIQSINASRTYHSLSGVSIILDPGHGGKDDGARAGNVKEQEINLKIAKKLETLLKNNGASVTLTRTGAYDLASANATNRKREDMKKRMEIINADKTDLFLSIHLNAYPNTSVKGAQAFYEKDNEVSKVFADIIQKNFKKLTGTNMTSKTGDYYILNNANKIGSLVECGFLSNDEDRTKLVTDEYQQDIAECLCNSVLEYFSFLS</sequence>
<feature type="domain" description="MurNAc-LAA" evidence="2">
    <location>
        <begin position="112"/>
        <end position="221"/>
    </location>
</feature>
<name>A0A7G9GTD5_9FIRM</name>
<dbReference type="EMBL" id="CP060636">
    <property type="protein sequence ID" value="QNM14067.1"/>
    <property type="molecule type" value="Genomic_DNA"/>
</dbReference>
<dbReference type="PROSITE" id="PS51257">
    <property type="entry name" value="PROKAR_LIPOPROTEIN"/>
    <property type="match status" value="1"/>
</dbReference>
<dbReference type="CDD" id="cd02696">
    <property type="entry name" value="MurNAc-LAA"/>
    <property type="match status" value="1"/>
</dbReference>
<dbReference type="InterPro" id="IPR002508">
    <property type="entry name" value="MurNAc-LAA_cat"/>
</dbReference>